<dbReference type="Pfam" id="PF03171">
    <property type="entry name" value="2OG-FeII_Oxy"/>
    <property type="match status" value="2"/>
</dbReference>
<feature type="domain" description="Fe2OG dioxygenase" evidence="6">
    <location>
        <begin position="551"/>
        <end position="654"/>
    </location>
</feature>
<dbReference type="PaxDb" id="4081-Solyc02g071500.2.1"/>
<dbReference type="EnsemblPlants" id="Solyc02g071490.3.1">
    <property type="protein sequence ID" value="Solyc02g071490.3.1"/>
    <property type="gene ID" value="Solyc02g071490.3"/>
</dbReference>
<evidence type="ECO:0000259" key="6">
    <source>
        <dbReference type="PROSITE" id="PS51471"/>
    </source>
</evidence>
<dbReference type="GO" id="GO:0016706">
    <property type="term" value="F:2-oxoglutarate-dependent dioxygenase activity"/>
    <property type="evidence" value="ECO:0007669"/>
    <property type="project" value="UniProtKB-ARBA"/>
</dbReference>
<evidence type="ECO:0000256" key="1">
    <source>
        <dbReference type="ARBA" id="ARBA00008056"/>
    </source>
</evidence>
<evidence type="ECO:0000313" key="7">
    <source>
        <dbReference type="EnsemblPlants" id="Solyc02g071490.3.1"/>
    </source>
</evidence>
<dbReference type="InterPro" id="IPR027443">
    <property type="entry name" value="IPNS-like_sf"/>
</dbReference>
<dbReference type="InterPro" id="IPR050295">
    <property type="entry name" value="Plant_2OG-oxidoreductases"/>
</dbReference>
<dbReference type="GO" id="GO:0002238">
    <property type="term" value="P:response to molecule of fungal origin"/>
    <property type="evidence" value="ECO:0007669"/>
    <property type="project" value="UniProtKB-ARBA"/>
</dbReference>
<reference evidence="7" key="1">
    <citation type="journal article" date="2012" name="Nature">
        <title>The tomato genome sequence provides insights into fleshy fruit evolution.</title>
        <authorList>
            <consortium name="Tomato Genome Consortium"/>
        </authorList>
    </citation>
    <scope>NUCLEOTIDE SEQUENCE [LARGE SCALE GENOMIC DNA]</scope>
    <source>
        <strain evidence="7">cv. Heinz 1706</strain>
    </source>
</reference>
<comment type="similarity">
    <text evidence="1">Belongs to the iron/ascorbate-dependent oxidoreductase family.</text>
</comment>
<reference evidence="7" key="2">
    <citation type="submission" date="2019-01" db="UniProtKB">
        <authorList>
            <consortium name="EnsemblPlants"/>
        </authorList>
    </citation>
    <scope>IDENTIFICATION</scope>
    <source>
        <strain evidence="7">cv. Heinz 1706</strain>
    </source>
</reference>
<dbReference type="SUPFAM" id="SSF51197">
    <property type="entry name" value="Clavaminate synthase-like"/>
    <property type="match status" value="3"/>
</dbReference>
<dbReference type="GO" id="GO:0009805">
    <property type="term" value="P:coumarin biosynthetic process"/>
    <property type="evidence" value="ECO:0007669"/>
    <property type="project" value="UniProtKB-ARBA"/>
</dbReference>
<dbReference type="InterPro" id="IPR044861">
    <property type="entry name" value="IPNS-like_FE2OG_OXY"/>
</dbReference>
<keyword evidence="8" id="KW-1185">Reference proteome</keyword>
<proteinExistence type="inferred from homology"/>
<protein>
    <recommendedName>
        <fullName evidence="6">Fe2OG dioxygenase domain-containing protein</fullName>
    </recommendedName>
</protein>
<dbReference type="PANTHER" id="PTHR47991">
    <property type="entry name" value="OXOGLUTARATE/IRON-DEPENDENT DIOXYGENASE"/>
    <property type="match status" value="1"/>
</dbReference>
<accession>A0A3Q7F2F7</accession>
<dbReference type="GO" id="GO:0031418">
    <property type="term" value="F:L-ascorbic acid binding"/>
    <property type="evidence" value="ECO:0007669"/>
    <property type="project" value="UniProtKB-KW"/>
</dbReference>
<evidence type="ECO:0000256" key="5">
    <source>
        <dbReference type="ARBA" id="ARBA00023004"/>
    </source>
</evidence>
<dbReference type="Gene3D" id="2.60.120.330">
    <property type="entry name" value="B-lactam Antibiotic, Isopenicillin N Synthase, Chain"/>
    <property type="match status" value="3"/>
</dbReference>
<dbReference type="AlphaFoldDB" id="A0A3Q7F2F7"/>
<dbReference type="InterPro" id="IPR005123">
    <property type="entry name" value="Oxoglu/Fe-dep_dioxygenase_dom"/>
</dbReference>
<feature type="domain" description="Fe2OG dioxygenase" evidence="6">
    <location>
        <begin position="204"/>
        <end position="304"/>
    </location>
</feature>
<dbReference type="Gramene" id="Solyc02g071490.3.1">
    <property type="protein sequence ID" value="Solyc02g071490.3.1"/>
    <property type="gene ID" value="Solyc02g071490.3"/>
</dbReference>
<dbReference type="PROSITE" id="PS51471">
    <property type="entry name" value="FE2OG_OXY"/>
    <property type="match status" value="2"/>
</dbReference>
<sequence>MESTPVKMNFGKSLLVPSVQELSKQRLTNIPARYVRSEQEPPVINAGEAVPVIDLQKLISGDSMDSELQKLHFACQQWGFLQVINHGVTPSLLEDFKREVIEFFGLPMEEKKKLWQQEDNHEGFGQLFVVSEEQKLDWSDMFYITTLPSHIRQMDLFQKLHSKLREIMEAYCNEIKNLAMIILCQLAKALRMDEKEMRELFSDGVQSIRMNYYPPCPAPEKTIGFSPHSDADALTVLFQLNETAGLQVRKDGVWVTVKPLPNALIVNIGDIMEIVSNGVYRSIEHRAIVNSNKERLSVATFYSSNLDSELGPAQSLTGPNNPPIFRRVPVDKYFKDFFARKLDGKSYIDFMKEDSRKIGSTLKVPSVRELAKQELAAIPSRYIRDDLEKTSCSILMPQVPVIDMEKLLIIGDHDTAELERLHFACKEWGFFQVVNHGVSSLLLEKVKSEIRAFFDLPMEEKKKFDQQEGDVEGFGQAFVFSQEQKLDWGDLFYMTTLPTNLRKPHLFPKLPHSLRETMEEHSKEFKNLAIRILCQLAKVLGMDEKEMRDLSNDGMQLIRMNYYPPCPEPEKTIGISPHSDADALTILLQLNETEGLQVRKDSVWVPVKPLPDALIVNVGDMMEILSNGVYRSIEHRAVVNSKEERLSLATFYLFNLDSELGPAHSLIGPNNPPIFGRIRVGKYLEDFFARKLDGKSVQELAKQHLTNIPDRYICSEQETPVISTGASVPVIDIQKLISGDSMDSELQKLHSACQHWGFLQVINHGVTPSLLEDFKREVIQLFKLPTEEKRKLWQQEDSFEGFGSVFVASEEQKLDWSDMFVIVTLPPHLRKVDLFHELPSKLRDIMEAYSKEIKNLAMIIACQLAKA</sequence>
<keyword evidence="3" id="KW-0847">Vitamin C</keyword>
<dbReference type="Pfam" id="PF14226">
    <property type="entry name" value="DIOX_N"/>
    <property type="match status" value="3"/>
</dbReference>
<evidence type="ECO:0000256" key="4">
    <source>
        <dbReference type="ARBA" id="ARBA00023002"/>
    </source>
</evidence>
<keyword evidence="2" id="KW-0479">Metal-binding</keyword>
<dbReference type="InParanoid" id="A0A3Q7F2F7"/>
<dbReference type="InterPro" id="IPR026992">
    <property type="entry name" value="DIOX_N"/>
</dbReference>
<evidence type="ECO:0000313" key="8">
    <source>
        <dbReference type="Proteomes" id="UP000004994"/>
    </source>
</evidence>
<keyword evidence="5" id="KW-0408">Iron</keyword>
<keyword evidence="4" id="KW-0560">Oxidoreductase</keyword>
<name>A0A3Q7F2F7_SOLLC</name>
<dbReference type="GO" id="GO:0046872">
    <property type="term" value="F:metal ion binding"/>
    <property type="evidence" value="ECO:0007669"/>
    <property type="project" value="UniProtKB-KW"/>
</dbReference>
<dbReference type="OMA" id="AMIIACQ"/>
<dbReference type="FunFam" id="2.60.120.330:FF:000001">
    <property type="entry name" value="Protein SRG1"/>
    <property type="match status" value="2"/>
</dbReference>
<evidence type="ECO:0000256" key="2">
    <source>
        <dbReference type="ARBA" id="ARBA00022723"/>
    </source>
</evidence>
<dbReference type="Proteomes" id="UP000004994">
    <property type="component" value="Chromosome 2"/>
</dbReference>
<evidence type="ECO:0000256" key="3">
    <source>
        <dbReference type="ARBA" id="ARBA00022896"/>
    </source>
</evidence>
<organism evidence="7">
    <name type="scientific">Solanum lycopersicum</name>
    <name type="common">Tomato</name>
    <name type="synonym">Lycopersicon esculentum</name>
    <dbReference type="NCBI Taxonomy" id="4081"/>
    <lineage>
        <taxon>Eukaryota</taxon>
        <taxon>Viridiplantae</taxon>
        <taxon>Streptophyta</taxon>
        <taxon>Embryophyta</taxon>
        <taxon>Tracheophyta</taxon>
        <taxon>Spermatophyta</taxon>
        <taxon>Magnoliopsida</taxon>
        <taxon>eudicotyledons</taxon>
        <taxon>Gunneridae</taxon>
        <taxon>Pentapetalae</taxon>
        <taxon>asterids</taxon>
        <taxon>lamiids</taxon>
        <taxon>Solanales</taxon>
        <taxon>Solanaceae</taxon>
        <taxon>Solanoideae</taxon>
        <taxon>Solaneae</taxon>
        <taxon>Solanum</taxon>
        <taxon>Solanum subgen. Lycopersicon</taxon>
    </lineage>
</organism>